<dbReference type="AlphaFoldDB" id="Q0SBM9"/>
<protein>
    <submittedName>
        <fullName evidence="2">Uncharacterized protein</fullName>
    </submittedName>
</protein>
<evidence type="ECO:0000313" key="3">
    <source>
        <dbReference type="Proteomes" id="UP000008710"/>
    </source>
</evidence>
<proteinExistence type="predicted"/>
<gene>
    <name evidence="2" type="ordered locus">RHA1_ro03254</name>
</gene>
<evidence type="ECO:0000256" key="1">
    <source>
        <dbReference type="SAM" id="MobiDB-lite"/>
    </source>
</evidence>
<feature type="region of interest" description="Disordered" evidence="1">
    <location>
        <begin position="153"/>
        <end position="185"/>
    </location>
</feature>
<reference evidence="3" key="1">
    <citation type="journal article" date="2006" name="Proc. Natl. Acad. Sci. U.S.A.">
        <title>The complete genome of Rhodococcus sp. RHA1 provides insights into a catabolic powerhouse.</title>
        <authorList>
            <person name="McLeod M.P."/>
            <person name="Warren R.L."/>
            <person name="Hsiao W.W.L."/>
            <person name="Araki N."/>
            <person name="Myhre M."/>
            <person name="Fernandes C."/>
            <person name="Miyazawa D."/>
            <person name="Wong W."/>
            <person name="Lillquist A.L."/>
            <person name="Wang D."/>
            <person name="Dosanjh M."/>
            <person name="Hara H."/>
            <person name="Petrescu A."/>
            <person name="Morin R.D."/>
            <person name="Yang G."/>
            <person name="Stott J.M."/>
            <person name="Schein J.E."/>
            <person name="Shin H."/>
            <person name="Smailus D."/>
            <person name="Siddiqui A.S."/>
            <person name="Marra M.A."/>
            <person name="Jones S.J.M."/>
            <person name="Holt R."/>
            <person name="Brinkman F.S.L."/>
            <person name="Miyauchi K."/>
            <person name="Fukuda M."/>
            <person name="Davies J.E."/>
            <person name="Mohn W.W."/>
            <person name="Eltis L.D."/>
        </authorList>
    </citation>
    <scope>NUCLEOTIDE SEQUENCE [LARGE SCALE GENOMIC DNA]</scope>
    <source>
        <strain evidence="3">RHA1</strain>
    </source>
</reference>
<sequence>MVAGRIDRAEHRTGAAIGRIDDRPGSGCRARAGGCGARDGERFDRLAGRNGGCSCSGDRFDRLAGRDGGGSQRSARVGGDGLLLSTAPRRGQCPERRRLDRNLWVIRQERTKTEGAEHLRHDAGCDIHRRGGQRRGQCLRPDLRRVRTGVGYPARQGRRPVDRGDRGSHRRNCSRNHCRRGRDGSAHCRALHHGRRGECRAEAARHRGGRWVRRNGAARRCAVVTLCGCRGRGRIRSLGDCSRRRPVGRRDRGPGHVDGVRGRGGRTRSDLPGLVCCRARIRHATAVRRRRAVGCRGVGWRAGVEGRRAGPVRHVVRGGGRGFGARGGVGIGAGGGLRIRVRVAGRRRSGSAARRVRVGTRCAG</sequence>
<organism evidence="2 3">
    <name type="scientific">Rhodococcus jostii (strain RHA1)</name>
    <dbReference type="NCBI Taxonomy" id="101510"/>
    <lineage>
        <taxon>Bacteria</taxon>
        <taxon>Bacillati</taxon>
        <taxon>Actinomycetota</taxon>
        <taxon>Actinomycetes</taxon>
        <taxon>Mycobacteriales</taxon>
        <taxon>Nocardiaceae</taxon>
        <taxon>Rhodococcus</taxon>
    </lineage>
</organism>
<dbReference type="KEGG" id="rha:RHA1_ro03254"/>
<dbReference type="HOGENOM" id="CLU_760484_0_0_11"/>
<accession>Q0SBM9</accession>
<evidence type="ECO:0000313" key="2">
    <source>
        <dbReference type="EMBL" id="ABG95057.1"/>
    </source>
</evidence>
<feature type="region of interest" description="Disordered" evidence="1">
    <location>
        <begin position="244"/>
        <end position="267"/>
    </location>
</feature>
<dbReference type="EMBL" id="CP000431">
    <property type="protein sequence ID" value="ABG95057.1"/>
    <property type="molecule type" value="Genomic_DNA"/>
</dbReference>
<dbReference type="Proteomes" id="UP000008710">
    <property type="component" value="Chromosome"/>
</dbReference>
<name>Q0SBM9_RHOJR</name>
<feature type="compositionally biased region" description="Basic and acidic residues" evidence="1">
    <location>
        <begin position="248"/>
        <end position="261"/>
    </location>
</feature>
<feature type="compositionally biased region" description="Basic residues" evidence="1">
    <location>
        <begin position="168"/>
        <end position="180"/>
    </location>
</feature>
<feature type="region of interest" description="Disordered" evidence="1">
    <location>
        <begin position="66"/>
        <end position="89"/>
    </location>
</feature>